<evidence type="ECO:0000313" key="20">
    <source>
        <dbReference type="RefSeq" id="XP_035825692.1"/>
    </source>
</evidence>
<dbReference type="Gene3D" id="1.20.1160.20">
    <property type="match status" value="1"/>
</dbReference>
<keyword evidence="11 15" id="KW-0238">DNA-binding</keyword>
<evidence type="ECO:0000313" key="19">
    <source>
        <dbReference type="RefSeq" id="XP_035825691.1"/>
    </source>
</evidence>
<comment type="catalytic activity">
    <reaction evidence="15">
        <text>ATP + H2O = ADP + phosphate + H(+)</text>
        <dbReference type="Rhea" id="RHEA:13065"/>
        <dbReference type="ChEBI" id="CHEBI:15377"/>
        <dbReference type="ChEBI" id="CHEBI:15378"/>
        <dbReference type="ChEBI" id="CHEBI:30616"/>
        <dbReference type="ChEBI" id="CHEBI:43474"/>
        <dbReference type="ChEBI" id="CHEBI:456216"/>
    </reaction>
</comment>
<dbReference type="NCBIfam" id="TIGR00604">
    <property type="entry name" value="rad3"/>
    <property type="match status" value="1"/>
</dbReference>
<evidence type="ECO:0000256" key="13">
    <source>
        <dbReference type="ARBA" id="ARBA00023235"/>
    </source>
</evidence>
<dbReference type="GeneID" id="101853853"/>
<name>A0ABM1VTE9_APLCA</name>
<keyword evidence="3 15" id="KW-0479">Metal-binding</keyword>
<feature type="compositionally biased region" description="Basic residues" evidence="16">
    <location>
        <begin position="891"/>
        <end position="900"/>
    </location>
</feature>
<keyword evidence="2 15" id="KW-0004">4Fe-4S</keyword>
<evidence type="ECO:0000259" key="17">
    <source>
        <dbReference type="PROSITE" id="PS51193"/>
    </source>
</evidence>
<dbReference type="Proteomes" id="UP000694888">
    <property type="component" value="Unplaced"/>
</dbReference>
<dbReference type="HAMAP" id="MF_03065">
    <property type="entry name" value="RTEL1"/>
    <property type="match status" value="1"/>
</dbReference>
<evidence type="ECO:0000256" key="4">
    <source>
        <dbReference type="ARBA" id="ARBA00022741"/>
    </source>
</evidence>
<dbReference type="RefSeq" id="XP_035825692.1">
    <property type="nucleotide sequence ID" value="XM_035969799.1"/>
</dbReference>
<dbReference type="RefSeq" id="XP_035825691.1">
    <property type="nucleotide sequence ID" value="XM_035969798.1"/>
</dbReference>
<accession>A0ABM1VTE9</accession>
<evidence type="ECO:0000256" key="1">
    <source>
        <dbReference type="ARBA" id="ARBA00004123"/>
    </source>
</evidence>
<feature type="region of interest" description="Disordered" evidence="16">
    <location>
        <begin position="1026"/>
        <end position="1072"/>
    </location>
</feature>
<feature type="domain" description="Helicase ATP-binding" evidence="17">
    <location>
        <begin position="7"/>
        <end position="310"/>
    </location>
</feature>
<dbReference type="SMART" id="SM00488">
    <property type="entry name" value="DEXDc2"/>
    <property type="match status" value="1"/>
</dbReference>
<keyword evidence="9 15" id="KW-0408">Iron</keyword>
<evidence type="ECO:0000256" key="6">
    <source>
        <dbReference type="ARBA" id="ARBA00022801"/>
    </source>
</evidence>
<feature type="compositionally biased region" description="Basic and acidic residues" evidence="16">
    <location>
        <begin position="1049"/>
        <end position="1061"/>
    </location>
</feature>
<dbReference type="InterPro" id="IPR030845">
    <property type="entry name" value="RTEL1"/>
</dbReference>
<dbReference type="InterPro" id="IPR057498">
    <property type="entry name" value="Rtel1_ARCH"/>
</dbReference>
<keyword evidence="4 15" id="KW-0547">Nucleotide-binding</keyword>
<dbReference type="InterPro" id="IPR013020">
    <property type="entry name" value="Rad3/Chl1-like"/>
</dbReference>
<dbReference type="SUPFAM" id="SSF52540">
    <property type="entry name" value="P-loop containing nucleoside triphosphate hydrolases"/>
    <property type="match status" value="2"/>
</dbReference>
<comment type="similarity">
    <text evidence="15">Belongs to the helicase family. RAD3/XPD subfamily.</text>
</comment>
<keyword evidence="5 15" id="KW-0227">DNA damage</keyword>
<keyword evidence="7 15" id="KW-0347">Helicase</keyword>
<dbReference type="PANTHER" id="PTHR11472">
    <property type="entry name" value="DNA REPAIR DEAD HELICASE RAD3/XP-D SUBFAMILY MEMBER"/>
    <property type="match status" value="1"/>
</dbReference>
<evidence type="ECO:0000256" key="3">
    <source>
        <dbReference type="ARBA" id="ARBA00022723"/>
    </source>
</evidence>
<dbReference type="GO" id="GO:0004386">
    <property type="term" value="F:helicase activity"/>
    <property type="evidence" value="ECO:0007669"/>
    <property type="project" value="UniProtKB-KW"/>
</dbReference>
<comment type="subcellular location">
    <subcellularLocation>
        <location evidence="1 15">Nucleus</location>
    </subcellularLocation>
</comment>
<proteinExistence type="inferred from homology"/>
<evidence type="ECO:0000256" key="10">
    <source>
        <dbReference type="ARBA" id="ARBA00023014"/>
    </source>
</evidence>
<feature type="binding site" evidence="15">
    <location>
        <position position="180"/>
    </location>
    <ligand>
        <name>[4Fe-4S] cluster</name>
        <dbReference type="ChEBI" id="CHEBI:49883"/>
    </ligand>
</feature>
<dbReference type="InterPro" id="IPR045028">
    <property type="entry name" value="DinG/Rad3-like"/>
</dbReference>
<dbReference type="Gene3D" id="3.40.50.300">
    <property type="entry name" value="P-loop containing nucleotide triphosphate hydrolases"/>
    <property type="match status" value="2"/>
</dbReference>
<evidence type="ECO:0000256" key="12">
    <source>
        <dbReference type="ARBA" id="ARBA00023204"/>
    </source>
</evidence>
<evidence type="ECO:0000256" key="16">
    <source>
        <dbReference type="SAM" id="MobiDB-lite"/>
    </source>
</evidence>
<dbReference type="Pfam" id="PF13307">
    <property type="entry name" value="Helicase_C_2"/>
    <property type="match status" value="1"/>
</dbReference>
<dbReference type="InterPro" id="IPR006555">
    <property type="entry name" value="ATP-dep_Helicase_C"/>
</dbReference>
<feature type="binding site" evidence="15">
    <location>
        <position position="153"/>
    </location>
    <ligand>
        <name>[4Fe-4S] cluster</name>
        <dbReference type="ChEBI" id="CHEBI:49883"/>
    </ligand>
</feature>
<keyword evidence="18" id="KW-1185">Reference proteome</keyword>
<dbReference type="PROSITE" id="PS51193">
    <property type="entry name" value="HELICASE_ATP_BIND_2"/>
    <property type="match status" value="1"/>
</dbReference>
<evidence type="ECO:0000256" key="11">
    <source>
        <dbReference type="ARBA" id="ARBA00023125"/>
    </source>
</evidence>
<keyword evidence="12 15" id="KW-0234">DNA repair</keyword>
<feature type="binding site" evidence="15">
    <location>
        <position position="218"/>
    </location>
    <ligand>
        <name>[4Fe-4S] cluster</name>
        <dbReference type="ChEBI" id="CHEBI:49883"/>
    </ligand>
</feature>
<dbReference type="Pfam" id="PF06733">
    <property type="entry name" value="DEAD_2"/>
    <property type="match status" value="1"/>
</dbReference>
<keyword evidence="13 15" id="KW-0413">Isomerase</keyword>
<feature type="compositionally biased region" description="Polar residues" evidence="16">
    <location>
        <begin position="1026"/>
        <end position="1048"/>
    </location>
</feature>
<keyword evidence="6 15" id="KW-0378">Hydrolase</keyword>
<reference evidence="19 20" key="1">
    <citation type="submission" date="2025-05" db="UniProtKB">
        <authorList>
            <consortium name="RefSeq"/>
        </authorList>
    </citation>
    <scope>IDENTIFICATION</scope>
</reference>
<keyword evidence="14 15" id="KW-0539">Nucleus</keyword>
<protein>
    <recommendedName>
        <fullName evidence="15">Regulator of telomere elongation helicase 1 homolog</fullName>
        <ecNumber evidence="15">5.6.2.-</ecNumber>
    </recommendedName>
</protein>
<feature type="region of interest" description="Disordered" evidence="16">
    <location>
        <begin position="865"/>
        <end position="900"/>
    </location>
</feature>
<evidence type="ECO:0000256" key="7">
    <source>
        <dbReference type="ARBA" id="ARBA00022806"/>
    </source>
</evidence>
<gene>
    <name evidence="19 20" type="primary">LOC101853853</name>
</gene>
<dbReference type="CDD" id="cd17970">
    <property type="entry name" value="DEAHc_FancJ"/>
    <property type="match status" value="1"/>
</dbReference>
<dbReference type="EC" id="5.6.2.-" evidence="15"/>
<feature type="binding site" evidence="15">
    <location>
        <position position="171"/>
    </location>
    <ligand>
        <name>[4Fe-4S] cluster</name>
        <dbReference type="ChEBI" id="CHEBI:49883"/>
    </ligand>
</feature>
<dbReference type="SMART" id="SM00491">
    <property type="entry name" value="HELICc2"/>
    <property type="match status" value="1"/>
</dbReference>
<dbReference type="Pfam" id="PF23116">
    <property type="entry name" value="HHD_RTEL1"/>
    <property type="match status" value="1"/>
</dbReference>
<evidence type="ECO:0000313" key="18">
    <source>
        <dbReference type="Proteomes" id="UP000694888"/>
    </source>
</evidence>
<dbReference type="InterPro" id="IPR027417">
    <property type="entry name" value="P-loop_NTPase"/>
</dbReference>
<evidence type="ECO:0000256" key="2">
    <source>
        <dbReference type="ARBA" id="ARBA00022485"/>
    </source>
</evidence>
<evidence type="ECO:0000256" key="8">
    <source>
        <dbReference type="ARBA" id="ARBA00022840"/>
    </source>
</evidence>
<dbReference type="InterPro" id="IPR010614">
    <property type="entry name" value="RAD3-like_helicase_DEAD"/>
</dbReference>
<dbReference type="CDD" id="cd18788">
    <property type="entry name" value="SF2_C_XPD"/>
    <property type="match status" value="1"/>
</dbReference>
<evidence type="ECO:0000256" key="5">
    <source>
        <dbReference type="ARBA" id="ARBA00022763"/>
    </source>
</evidence>
<evidence type="ECO:0000256" key="14">
    <source>
        <dbReference type="ARBA" id="ARBA00023242"/>
    </source>
</evidence>
<keyword evidence="10 15" id="KW-0411">Iron-sulfur</keyword>
<dbReference type="PANTHER" id="PTHR11472:SF34">
    <property type="entry name" value="REGULATOR OF TELOMERE ELONGATION HELICASE 1"/>
    <property type="match status" value="1"/>
</dbReference>
<dbReference type="Pfam" id="PF23109">
    <property type="entry name" value="ARCH_RTEL1"/>
    <property type="match status" value="1"/>
</dbReference>
<evidence type="ECO:0000256" key="15">
    <source>
        <dbReference type="HAMAP-Rule" id="MF_03065"/>
    </source>
</evidence>
<evidence type="ECO:0000256" key="9">
    <source>
        <dbReference type="ARBA" id="ARBA00023004"/>
    </source>
</evidence>
<organism evidence="18 19">
    <name type="scientific">Aplysia californica</name>
    <name type="common">California sea hare</name>
    <dbReference type="NCBI Taxonomy" id="6500"/>
    <lineage>
        <taxon>Eukaryota</taxon>
        <taxon>Metazoa</taxon>
        <taxon>Spiralia</taxon>
        <taxon>Lophotrochozoa</taxon>
        <taxon>Mollusca</taxon>
        <taxon>Gastropoda</taxon>
        <taxon>Heterobranchia</taxon>
        <taxon>Euthyneura</taxon>
        <taxon>Tectipleura</taxon>
        <taxon>Aplysiida</taxon>
        <taxon>Aplysioidea</taxon>
        <taxon>Aplysiidae</taxon>
        <taxon>Aplysia</taxon>
    </lineage>
</organism>
<sequence>MPTHDVCGVPVNFPFEPYECQVDYMTKVVTCLQKSQNGALESPTGTGKTLSLLCASLAWQESRKAQVELNKQAGIAAALSSSTLGAGDAVLDKLNGSLQTAAGSSWGSDEFFVPRIIYASRTHSQLSQAVQELKKTTYNHVKTSVIGSREQLCIHPQVQKATSNAGKVQMCRLKVASRQCHYYNNIDEFKKKSDLRKMMGSVVDIEDIVKVGHKSKTCPYYMARELKSDSDIVFMPYNYLLDAKSRKAHGVELQGSVIIFDEAHNLEKICEESASFDLSSMDLATAIEETTKLAEKVAEMCSVESMLPESEDSAVIPEFNLEDVVRLKKTLLEIEEKLEEIDIPSADKGKTLNGTFIFELLSQVNINWSTKNVLLDVLDKMTNFLGNDDGSSILNTKGAGLSKVADCLKIVFSQEPRDSMALSTHEKFLAQHFKVHIQQKDPNNQFKKNMDSWSHAGNSNKKAERILSYWCFSPGHTMKDLLAHGVKVIILTSGTLSPLDSFAMEMQIPFPVRLENPHVIEKDQVWLGTVCKGPDGVTLNSEYKNRNNEDYQNSLGYSIRNFARIVPNGLLVFFPSYPVMERCIEKWKASNLWNVITQYKPILVEPKGKAAFNEAMIEFYDKVHDPALSGAIFMAVCRGKVSEGLDFADNNGRAVLITGLPFPPIFDPRVRLKMDFLRENKKYFKGLDGNAWYKQQATRAVNQAIGRVIRHKKDYGAIILCDTRFSSESSKNSLPKWVRGHAQVYTNFGPALRDVIKFFKDAEKAYPLLVGVAGSHPGRRSHMGHDEEGGVISGACFEPSFSRRSNGKGHLSVEYEPASSVACHIPGLKSSDEDGSLRTLNHYSQRAKPEVKIGKKRSLLEALESMEPQVQSESSSREPLPTSQIPSYQPPKKKLPGKQKKIRIKDMKPKVLVTMAGENSNQPTLQQMKRKMSLESSQNYLVEVKAATTTEAYKRFSDALVKYKTNHQIMDVLPVLADVFTSSEQNYHLFQKFFRFVRSEDKPHYAKVCLDLTGLVCEQSSRTTSATNQDLRATTSTNQGSSSRLTQENGEKTKEANKESCQDTPKNASGSEADFSTCRICHKKPEQGLRHECGAVCCFMCWKTAVFDGPEDRRCPYPPCTGRVKRKHLQIVAADQGVS</sequence>
<dbReference type="InterPro" id="IPR014013">
    <property type="entry name" value="Helic_SF1/SF2_ATP-bd_DinG/Rad3"/>
</dbReference>
<comment type="function">
    <text evidence="15">A probable ATP-dependent DNA helicase implicated in DNA repair and the maintenance of genomic stability. Acts as an anti-recombinase to counteract toxic recombination and limit crossover during meiosis. Regulates meiotic recombination and crossover homeostasis by physically dissociating strand invasion events and thereby promotes noncrossover repair by meiotic synthesis dependent strand annealing (SDSA) as well as disassembly of D loop recombination intermediates.</text>
</comment>
<dbReference type="InterPro" id="IPR006554">
    <property type="entry name" value="Helicase-like_DEXD_c2"/>
</dbReference>
<keyword evidence="8 15" id="KW-0067">ATP-binding</keyword>